<protein>
    <submittedName>
        <fullName evidence="2">Uncharacterized protein</fullName>
    </submittedName>
</protein>
<feature type="compositionally biased region" description="Basic and acidic residues" evidence="1">
    <location>
        <begin position="392"/>
        <end position="419"/>
    </location>
</feature>
<dbReference type="GeneID" id="106663837"/>
<feature type="compositionally biased region" description="Polar residues" evidence="1">
    <location>
        <begin position="291"/>
        <end position="330"/>
    </location>
</feature>
<feature type="region of interest" description="Disordered" evidence="1">
    <location>
        <begin position="283"/>
        <end position="344"/>
    </location>
</feature>
<dbReference type="AlphaFoldDB" id="A0A8I6RFQ9"/>
<proteinExistence type="predicted"/>
<reference evidence="2" key="1">
    <citation type="submission" date="2022-01" db="UniProtKB">
        <authorList>
            <consortium name="EnsemblMetazoa"/>
        </authorList>
    </citation>
    <scope>IDENTIFICATION</scope>
</reference>
<dbReference type="EnsemblMetazoa" id="XM_014388935.1">
    <property type="protein sequence ID" value="XP_014244421.1"/>
    <property type="gene ID" value="LOC106663837"/>
</dbReference>
<sequence>MNELHLKPREIKPKKSTEFDYDELNRKLTRKRVLDQVADMIESETCPTERDSTSNLYRVLVKKLKVKIAELEEDPRVCEIAAKKLARWVEGMMKEAYGVQKLKNLSWATRSGFSSQQSVRKSVSAHSIKTLDATGEGHKPKEVVIEKVPIDRPLSFERTGQIYSAKLGGRRVYVEEVKDGNRLKALVSREKPNIKNPMVKEWSTWMVDLASKTKDWVKRIEDSKNDEVSSIGSVSVAENWNYLMEDTKTDSVAWRKRKLNPTISDSSSLKYLGGTSTESIWSRRDKMDLSTGHSRTRSPVISTHSSSNVQRNSTVVYSNSRPQSPMLNQHTRPKSPILSSHSKPRIPNLYSHSIPFYMQEQIHSLTESSHHALQMSRTNLNYDMPRSPPETSLDRYKSTTRYSSDRQKSSTDAAYEKSKSRSSFRLRSPTGSIHEKSRSHSKIVNDRPRSPSSYDTAHRNIIFNLPAPPKMDQVRKHY</sequence>
<dbReference type="RefSeq" id="XP_014244421.1">
    <property type="nucleotide sequence ID" value="XM_014388935.1"/>
</dbReference>
<evidence type="ECO:0000256" key="1">
    <source>
        <dbReference type="SAM" id="MobiDB-lite"/>
    </source>
</evidence>
<evidence type="ECO:0000313" key="2">
    <source>
        <dbReference type="EnsemblMetazoa" id="XP_014244421.1"/>
    </source>
</evidence>
<name>A0A8I6RFQ9_CIMLE</name>
<feature type="compositionally biased region" description="Basic and acidic residues" evidence="1">
    <location>
        <begin position="433"/>
        <end position="449"/>
    </location>
</feature>
<accession>A0A8I6RFQ9</accession>
<dbReference type="Proteomes" id="UP000494040">
    <property type="component" value="Unassembled WGS sequence"/>
</dbReference>
<keyword evidence="3" id="KW-1185">Reference proteome</keyword>
<feature type="region of interest" description="Disordered" evidence="1">
    <location>
        <begin position="379"/>
        <end position="457"/>
    </location>
</feature>
<dbReference type="OrthoDB" id="10454306at2759"/>
<organism evidence="2 3">
    <name type="scientific">Cimex lectularius</name>
    <name type="common">Bed bug</name>
    <name type="synonym">Acanthia lectularia</name>
    <dbReference type="NCBI Taxonomy" id="79782"/>
    <lineage>
        <taxon>Eukaryota</taxon>
        <taxon>Metazoa</taxon>
        <taxon>Ecdysozoa</taxon>
        <taxon>Arthropoda</taxon>
        <taxon>Hexapoda</taxon>
        <taxon>Insecta</taxon>
        <taxon>Pterygota</taxon>
        <taxon>Neoptera</taxon>
        <taxon>Paraneoptera</taxon>
        <taxon>Hemiptera</taxon>
        <taxon>Heteroptera</taxon>
        <taxon>Panheteroptera</taxon>
        <taxon>Cimicomorpha</taxon>
        <taxon>Cimicidae</taxon>
        <taxon>Cimex</taxon>
    </lineage>
</organism>
<evidence type="ECO:0000313" key="3">
    <source>
        <dbReference type="Proteomes" id="UP000494040"/>
    </source>
</evidence>
<dbReference type="KEGG" id="clec:106663837"/>